<dbReference type="Proteomes" id="UP000030905">
    <property type="component" value="Chromosome"/>
</dbReference>
<dbReference type="AlphaFoldDB" id="A0A0H3JBD1"/>
<dbReference type="InterPro" id="IPR007119">
    <property type="entry name" value="Phage_tail_spike_N"/>
</dbReference>
<dbReference type="KEGG" id="cpat:CLPA_c34590"/>
<evidence type="ECO:0000259" key="2">
    <source>
        <dbReference type="Pfam" id="PF06605"/>
    </source>
</evidence>
<dbReference type="InterPro" id="IPR010572">
    <property type="entry name" value="Tail_dom"/>
</dbReference>
<feature type="domain" description="Tail spike" evidence="2">
    <location>
        <begin position="53"/>
        <end position="305"/>
    </location>
</feature>
<sequence>MFGLSTKVKVIDTRDNSVVFSGRVIPITDSMETDGKFIKDVECESAMSYLNDTRTRRYHYQDQTPSQILTDLLTKHNSKVDDIRKIQLGTVEITQSITIDTNYETTLNAIITKLHNILGGDLQVRETAGVLYLDYLQQIGNNNGVQIRLGYNQKRLVKDYDPNDLITTLIPLGYGEGINQLTIKSVNGGLDYLENTTAISKYGTIEGQETNKDIQNANTLKIWGQNLLDQNCQEKVTVKCDMLDLSTLGIDQQLNLGDTANIINSVMDFNVNARVIEKETDLLSSQNPKLTLDTRKNSMSDQITELKQRTASLQNAPQGNTFLNSIPFNGNMDESHSIKIPIWLSPDILYVNRVRLFIESQKFRAYEKGMAGGGGTTTTTGSSSKTTSDSGGQSTQTSSSGGSSTQTSSSAGQSTQTSAAGGDHKHVMFYATSDMSISPVSHSVLTCSDSDGNGIDFNVDAASSAAGKNLYTMGSSGTHSHSVTTPSHTHSVTIPAHTHDVSIPAHSHGMDHTHSISIPDHTHEIQYGIFEDTYPAEVQVKINNTVIPGINLTDGSSLDIEISQYIGEAGQTYTLEITSSQRGRVSGIVDIQAFIQTK</sequence>
<protein>
    <submittedName>
        <fullName evidence="3">Phage minor structural protein</fullName>
    </submittedName>
</protein>
<feature type="region of interest" description="Disordered" evidence="1">
    <location>
        <begin position="368"/>
        <end position="421"/>
    </location>
</feature>
<reference evidence="4 5" key="3">
    <citation type="journal article" name="Genome Announc.">
        <title>Improved Draft Genome Sequence of Clostridium pasteurianum Strain ATCC 6013 (DSM 525) Using a Hybrid Next-Generation Sequencing Approach.</title>
        <authorList>
            <person name="Pyne M.E."/>
            <person name="Utturkar S."/>
            <person name="Brown S.D."/>
            <person name="Moo-Young M."/>
            <person name="Chung D.A."/>
            <person name="Chou C.P."/>
        </authorList>
    </citation>
    <scope>NUCLEOTIDE SEQUENCE [LARGE SCALE GENOMIC DNA]</scope>
    <source>
        <strain evidence="4 5">ATCC 6013</strain>
    </source>
</reference>
<evidence type="ECO:0000256" key="1">
    <source>
        <dbReference type="SAM" id="MobiDB-lite"/>
    </source>
</evidence>
<accession>A0A0H3JBD1</accession>
<dbReference type="Pfam" id="PF06605">
    <property type="entry name" value="Prophage_tail"/>
    <property type="match status" value="1"/>
</dbReference>
<reference evidence="4" key="2">
    <citation type="submission" date="2015-10" db="EMBL/GenBank/DDBJ databases">
        <title>Improved Draft Genome Sequence of Clostridium pasteurianum Strain ATCC 6013 (DSM 525) Using a Hybrid Next-Generation Sequencing Approach.</title>
        <authorList>
            <person name="Pyne M.E."/>
            <person name="Utturkar S.M."/>
            <person name="Brown S.D."/>
            <person name="Moo-Young M."/>
            <person name="Chung D.A."/>
            <person name="Chou P.C."/>
        </authorList>
    </citation>
    <scope>NUCLEOTIDE SEQUENCE</scope>
    <source>
        <strain evidence="4">ATCC 6013</strain>
    </source>
</reference>
<evidence type="ECO:0000313" key="6">
    <source>
        <dbReference type="Proteomes" id="UP000030905"/>
    </source>
</evidence>
<evidence type="ECO:0000313" key="5">
    <source>
        <dbReference type="Proteomes" id="UP000028042"/>
    </source>
</evidence>
<dbReference type="eggNOG" id="COG4926">
    <property type="taxonomic scope" value="Bacteria"/>
</dbReference>
<reference evidence="3 6" key="1">
    <citation type="journal article" date="2015" name="Genome Announc.">
        <title>Complete Genome Sequence of the Nitrogen-Fixing and Solvent-Producing Clostridium pasteurianum DSM 525.</title>
        <authorList>
            <person name="Poehlein A."/>
            <person name="Grosse-Honebrink A."/>
            <person name="Zhang Y."/>
            <person name="Minton N.P."/>
            <person name="Daniel R."/>
        </authorList>
    </citation>
    <scope>NUCLEOTIDE SEQUENCE [LARGE SCALE GENOMIC DNA]</scope>
    <source>
        <strain evidence="3">DSM 525</strain>
        <strain evidence="6">DSM 525 / ATCC 6013</strain>
    </source>
</reference>
<dbReference type="NCBIfam" id="TIGR01665">
    <property type="entry name" value="put_anti_recept"/>
    <property type="match status" value="1"/>
</dbReference>
<evidence type="ECO:0000313" key="3">
    <source>
        <dbReference type="EMBL" id="AJA53508.1"/>
    </source>
</evidence>
<evidence type="ECO:0000313" key="4">
    <source>
        <dbReference type="EMBL" id="KRU14467.1"/>
    </source>
</evidence>
<dbReference type="KEGG" id="cpae:CPAST_c34590"/>
<organism evidence="3 6">
    <name type="scientific">Clostridium pasteurianum DSM 525 = ATCC 6013</name>
    <dbReference type="NCBI Taxonomy" id="1262449"/>
    <lineage>
        <taxon>Bacteria</taxon>
        <taxon>Bacillati</taxon>
        <taxon>Bacillota</taxon>
        <taxon>Clostridia</taxon>
        <taxon>Eubacteriales</taxon>
        <taxon>Clostridiaceae</taxon>
        <taxon>Clostridium</taxon>
    </lineage>
</organism>
<dbReference type="RefSeq" id="WP_003445972.1">
    <property type="nucleotide sequence ID" value="NZ_JPGY02000001.1"/>
</dbReference>
<gene>
    <name evidence="3" type="ORF">CLPA_c34590</name>
    <name evidence="4" type="ORF">CP6013_03725</name>
</gene>
<feature type="compositionally biased region" description="Low complexity" evidence="1">
    <location>
        <begin position="377"/>
        <end position="421"/>
    </location>
</feature>
<dbReference type="Proteomes" id="UP000028042">
    <property type="component" value="Unassembled WGS sequence"/>
</dbReference>
<name>A0A0H3JBD1_CLOPA</name>
<keyword evidence="6" id="KW-1185">Reference proteome</keyword>
<dbReference type="EMBL" id="CP009268">
    <property type="protein sequence ID" value="AJA53508.1"/>
    <property type="molecule type" value="Genomic_DNA"/>
</dbReference>
<proteinExistence type="predicted"/>
<dbReference type="EMBL" id="JPGY02000001">
    <property type="protein sequence ID" value="KRU14467.1"/>
    <property type="molecule type" value="Genomic_DNA"/>
</dbReference>
<dbReference type="PATRIC" id="fig|1262449.3.peg.2598"/>